<gene>
    <name evidence="2" type="ORF">AVDCRST_MAG42-1631</name>
</gene>
<evidence type="ECO:0000313" key="2">
    <source>
        <dbReference type="EMBL" id="CAA9239668.1"/>
    </source>
</evidence>
<dbReference type="EMBL" id="CADCTA010000063">
    <property type="protein sequence ID" value="CAA9239668.1"/>
    <property type="molecule type" value="Genomic_DNA"/>
</dbReference>
<dbReference type="AlphaFoldDB" id="A0A6J4I3V3"/>
<reference evidence="2" key="1">
    <citation type="submission" date="2020-02" db="EMBL/GenBank/DDBJ databases">
        <authorList>
            <person name="Meier V. D."/>
        </authorList>
    </citation>
    <scope>NUCLEOTIDE SEQUENCE</scope>
    <source>
        <strain evidence="2">AVDCRST_MAG42</strain>
    </source>
</reference>
<sequence length="60" mass="6957">MLRKYHLVDSVVVEEKPEEIVLRPNRRKAQKLSWPETAKQMAASAEDWSDWESTTADGLE</sequence>
<protein>
    <submittedName>
        <fullName evidence="2">Uncharacterized protein</fullName>
    </submittedName>
</protein>
<name>A0A6J4I3V3_9BACT</name>
<evidence type="ECO:0000256" key="1">
    <source>
        <dbReference type="SAM" id="MobiDB-lite"/>
    </source>
</evidence>
<feature type="compositionally biased region" description="Polar residues" evidence="1">
    <location>
        <begin position="51"/>
        <end position="60"/>
    </location>
</feature>
<feature type="region of interest" description="Disordered" evidence="1">
    <location>
        <begin position="31"/>
        <end position="60"/>
    </location>
</feature>
<proteinExistence type="predicted"/>
<accession>A0A6J4I3V3</accession>
<organism evidence="2">
    <name type="scientific">uncultured Chthoniobacterales bacterium</name>
    <dbReference type="NCBI Taxonomy" id="1836801"/>
    <lineage>
        <taxon>Bacteria</taxon>
        <taxon>Pseudomonadati</taxon>
        <taxon>Verrucomicrobiota</taxon>
        <taxon>Spartobacteria</taxon>
        <taxon>Chthoniobacterales</taxon>
        <taxon>environmental samples</taxon>
    </lineage>
</organism>